<organism evidence="2 3">
    <name type="scientific">Odynerus spinipes</name>
    <dbReference type="NCBI Taxonomy" id="1348599"/>
    <lineage>
        <taxon>Eukaryota</taxon>
        <taxon>Metazoa</taxon>
        <taxon>Ecdysozoa</taxon>
        <taxon>Arthropoda</taxon>
        <taxon>Hexapoda</taxon>
        <taxon>Insecta</taxon>
        <taxon>Pterygota</taxon>
        <taxon>Neoptera</taxon>
        <taxon>Endopterygota</taxon>
        <taxon>Hymenoptera</taxon>
        <taxon>Apocrita</taxon>
        <taxon>Aculeata</taxon>
        <taxon>Vespoidea</taxon>
        <taxon>Vespidae</taxon>
        <taxon>Eumeninae</taxon>
        <taxon>Odynerus</taxon>
    </lineage>
</organism>
<evidence type="ECO:0000256" key="1">
    <source>
        <dbReference type="SAM" id="MobiDB-lite"/>
    </source>
</evidence>
<evidence type="ECO:0008006" key="4">
    <source>
        <dbReference type="Google" id="ProtNLM"/>
    </source>
</evidence>
<reference evidence="2" key="1">
    <citation type="submission" date="2021-08" db="EMBL/GenBank/DDBJ databases">
        <authorList>
            <person name="Misof B."/>
            <person name="Oliver O."/>
            <person name="Podsiadlowski L."/>
            <person name="Donath A."/>
            <person name="Peters R."/>
            <person name="Mayer C."/>
            <person name="Rust J."/>
            <person name="Gunkel S."/>
            <person name="Lesny P."/>
            <person name="Martin S."/>
            <person name="Oeyen J.P."/>
            <person name="Petersen M."/>
            <person name="Panagiotis P."/>
            <person name="Wilbrandt J."/>
            <person name="Tanja T."/>
        </authorList>
    </citation>
    <scope>NUCLEOTIDE SEQUENCE</scope>
    <source>
        <strain evidence="2">GBR_01_08_01A</strain>
        <tissue evidence="2">Thorax + abdomen</tissue>
    </source>
</reference>
<name>A0AAD9RE01_9HYME</name>
<comment type="caution">
    <text evidence="2">The sequence shown here is derived from an EMBL/GenBank/DDBJ whole genome shotgun (WGS) entry which is preliminary data.</text>
</comment>
<feature type="region of interest" description="Disordered" evidence="1">
    <location>
        <begin position="317"/>
        <end position="357"/>
    </location>
</feature>
<dbReference type="AlphaFoldDB" id="A0AAD9RE01"/>
<gene>
    <name evidence="2" type="ORF">KPH14_011598</name>
</gene>
<reference evidence="2" key="2">
    <citation type="journal article" date="2023" name="Commun. Biol.">
        <title>Intrasexual cuticular hydrocarbon dimorphism in a wasp sheds light on hydrocarbon biosynthesis genes in Hymenoptera.</title>
        <authorList>
            <person name="Moris V.C."/>
            <person name="Podsiadlowski L."/>
            <person name="Martin S."/>
            <person name="Oeyen J.P."/>
            <person name="Donath A."/>
            <person name="Petersen M."/>
            <person name="Wilbrandt J."/>
            <person name="Misof B."/>
            <person name="Liedtke D."/>
            <person name="Thamm M."/>
            <person name="Scheiner R."/>
            <person name="Schmitt T."/>
            <person name="Niehuis O."/>
        </authorList>
    </citation>
    <scope>NUCLEOTIDE SEQUENCE</scope>
    <source>
        <strain evidence="2">GBR_01_08_01A</strain>
    </source>
</reference>
<keyword evidence="3" id="KW-1185">Reference proteome</keyword>
<protein>
    <recommendedName>
        <fullName evidence="4">Reverse transcriptase</fullName>
    </recommendedName>
</protein>
<feature type="compositionally biased region" description="Polar residues" evidence="1">
    <location>
        <begin position="332"/>
        <end position="357"/>
    </location>
</feature>
<dbReference type="EMBL" id="JAIFRP010002555">
    <property type="protein sequence ID" value="KAK2577690.1"/>
    <property type="molecule type" value="Genomic_DNA"/>
</dbReference>
<proteinExistence type="predicted"/>
<sequence>MLLVKGSLDRERPPVIKIYGESIRMKDSIRYLGIHLDAKLRIDTHVENVTSRCRVMFNSLARVAKSNWGLGHRAMSTLYKGLFVPITTYAAAGWADLLNESHRRKLASVQRHALLRVTKAYRTVSTDAIPVIAGVLPIDLAIIERAHQYKIRRSIHFEFEGLAFREDEAATGSRTRSLLRARLREAIFRTWQRRWTSSSKGRTTFEFFDDVQARLRSNWVRLDTYVVQFLSGHGNFRAKLSAFNLVENEFCLCGEEQTSGHLLFHCERYSNSRSDLRNKALEIGLHDRITPRELVSKELFETFKELARKILNRQSNDDGTTQRLETDESSHLDSTCDQSLNTGTSGRDTSPTNAPPE</sequence>
<evidence type="ECO:0000313" key="2">
    <source>
        <dbReference type="EMBL" id="KAK2577690.1"/>
    </source>
</evidence>
<accession>A0AAD9RE01</accession>
<dbReference type="Proteomes" id="UP001258017">
    <property type="component" value="Unassembled WGS sequence"/>
</dbReference>
<evidence type="ECO:0000313" key="3">
    <source>
        <dbReference type="Proteomes" id="UP001258017"/>
    </source>
</evidence>